<dbReference type="PROSITE" id="PS00531">
    <property type="entry name" value="RNASE_T2_2"/>
    <property type="match status" value="1"/>
</dbReference>
<evidence type="ECO:0000256" key="4">
    <source>
        <dbReference type="SAM" id="MobiDB-lite"/>
    </source>
</evidence>
<keyword evidence="6" id="KW-1185">Reference proteome</keyword>
<keyword evidence="2" id="KW-0456">Lyase</keyword>
<accession>A0AA88RGM8</accession>
<evidence type="ECO:0000256" key="3">
    <source>
        <dbReference type="RuleBase" id="RU004328"/>
    </source>
</evidence>
<sequence length="368" mass="41416">MDAEVGFDGGEDMDAEAGFDAGEDDAGEGMEAADVPRETDAEPLGMLGLWIPRLSLRPFFLPILKSTKGYGLLFMPYGSGKKSTNFPQELRIGESLTRNLPTINSNILDVHTELTQHQESWTIKHEIVKGNLTLDLAEQCRNGSCPLMPEEDPAYVQNLTIRWLDLKNPGKSQGFWSHEWKKHGTCSANLYPQHAYFNLAMQLHTLNLLQAFAKRNISPGASDDEDHGGESMLSFHISNEVFQQIRLPNVCAFPDGNERAFLVLNESIALLLFNPSEQTSFDIWTMTEYGIAESWTKQFTTGPLVQVERPVLFWKHELLMEKANGQLVLYDLRSQRLKEFQLYGAQKSLRAVAYSESLVSIKRGSDIN</sequence>
<evidence type="ECO:0000256" key="1">
    <source>
        <dbReference type="ARBA" id="ARBA00007469"/>
    </source>
</evidence>
<feature type="region of interest" description="Disordered" evidence="4">
    <location>
        <begin position="1"/>
        <end position="28"/>
    </location>
</feature>
<dbReference type="Pfam" id="PF00445">
    <property type="entry name" value="Ribonuclease_T2"/>
    <property type="match status" value="1"/>
</dbReference>
<dbReference type="GO" id="GO:0006401">
    <property type="term" value="P:RNA catabolic process"/>
    <property type="evidence" value="ECO:0007669"/>
    <property type="project" value="TreeGrafter"/>
</dbReference>
<reference evidence="5" key="1">
    <citation type="submission" date="2022-12" db="EMBL/GenBank/DDBJ databases">
        <title>Draft genome assemblies for two species of Escallonia (Escalloniales).</title>
        <authorList>
            <person name="Chanderbali A."/>
            <person name="Dervinis C."/>
            <person name="Anghel I."/>
            <person name="Soltis D."/>
            <person name="Soltis P."/>
            <person name="Zapata F."/>
        </authorList>
    </citation>
    <scope>NUCLEOTIDE SEQUENCE</scope>
    <source>
        <strain evidence="5">UCBG92.1500</strain>
        <tissue evidence="5">Leaf</tissue>
    </source>
</reference>
<dbReference type="GO" id="GO:0003723">
    <property type="term" value="F:RNA binding"/>
    <property type="evidence" value="ECO:0007669"/>
    <property type="project" value="InterPro"/>
</dbReference>
<dbReference type="InterPro" id="IPR036430">
    <property type="entry name" value="RNase_T2-like_sf"/>
</dbReference>
<dbReference type="PANTHER" id="PTHR11240">
    <property type="entry name" value="RIBONUCLEASE T2"/>
    <property type="match status" value="1"/>
</dbReference>
<organism evidence="5 6">
    <name type="scientific">Escallonia rubra</name>
    <dbReference type="NCBI Taxonomy" id="112253"/>
    <lineage>
        <taxon>Eukaryota</taxon>
        <taxon>Viridiplantae</taxon>
        <taxon>Streptophyta</taxon>
        <taxon>Embryophyta</taxon>
        <taxon>Tracheophyta</taxon>
        <taxon>Spermatophyta</taxon>
        <taxon>Magnoliopsida</taxon>
        <taxon>eudicotyledons</taxon>
        <taxon>Gunneridae</taxon>
        <taxon>Pentapetalae</taxon>
        <taxon>asterids</taxon>
        <taxon>campanulids</taxon>
        <taxon>Escalloniales</taxon>
        <taxon>Escalloniaceae</taxon>
        <taxon>Escallonia</taxon>
    </lineage>
</organism>
<evidence type="ECO:0000313" key="5">
    <source>
        <dbReference type="EMBL" id="KAK2985164.1"/>
    </source>
</evidence>
<dbReference type="Proteomes" id="UP001187471">
    <property type="component" value="Unassembled WGS sequence"/>
</dbReference>
<dbReference type="Gene3D" id="3.90.730.10">
    <property type="entry name" value="Ribonuclease T2-like"/>
    <property type="match status" value="1"/>
</dbReference>
<proteinExistence type="inferred from homology"/>
<dbReference type="InterPro" id="IPR001568">
    <property type="entry name" value="RNase_T2-like"/>
</dbReference>
<dbReference type="GO" id="GO:0033897">
    <property type="term" value="F:ribonuclease T2 activity"/>
    <property type="evidence" value="ECO:0007669"/>
    <property type="project" value="InterPro"/>
</dbReference>
<evidence type="ECO:0000313" key="6">
    <source>
        <dbReference type="Proteomes" id="UP001187471"/>
    </source>
</evidence>
<dbReference type="SUPFAM" id="SSF55895">
    <property type="entry name" value="Ribonuclease Rh-like"/>
    <property type="match status" value="1"/>
</dbReference>
<evidence type="ECO:0008006" key="7">
    <source>
        <dbReference type="Google" id="ProtNLM"/>
    </source>
</evidence>
<name>A0AA88RGM8_9ASTE</name>
<comment type="caution">
    <text evidence="5">The sequence shown here is derived from an EMBL/GenBank/DDBJ whole genome shotgun (WGS) entry which is preliminary data.</text>
</comment>
<comment type="similarity">
    <text evidence="1 3">Belongs to the RNase T2 family.</text>
</comment>
<protein>
    <recommendedName>
        <fullName evidence="7">S-RNase</fullName>
    </recommendedName>
</protein>
<dbReference type="InterPro" id="IPR033130">
    <property type="entry name" value="RNase_T2_His_AS_2"/>
</dbReference>
<dbReference type="AlphaFoldDB" id="A0AA88RGM8"/>
<evidence type="ECO:0000256" key="2">
    <source>
        <dbReference type="ARBA" id="ARBA00023239"/>
    </source>
</evidence>
<dbReference type="EMBL" id="JAVXUO010001186">
    <property type="protein sequence ID" value="KAK2985164.1"/>
    <property type="molecule type" value="Genomic_DNA"/>
</dbReference>
<dbReference type="PANTHER" id="PTHR11240:SF81">
    <property type="entry name" value="RIBONUCLEASE S-2"/>
    <property type="match status" value="1"/>
</dbReference>
<dbReference type="GO" id="GO:0005576">
    <property type="term" value="C:extracellular region"/>
    <property type="evidence" value="ECO:0007669"/>
    <property type="project" value="TreeGrafter"/>
</dbReference>
<gene>
    <name evidence="5" type="ORF">RJ640_011985</name>
</gene>